<accession>A0AB39YMS7</accession>
<protein>
    <recommendedName>
        <fullName evidence="2">GAF domain-containing protein</fullName>
    </recommendedName>
</protein>
<dbReference type="RefSeq" id="WP_369745173.1">
    <property type="nucleotide sequence ID" value="NZ_CP165735.1"/>
</dbReference>
<organism evidence="1">
    <name type="scientific">Paenarthrobacter sp. AMU7</name>
    <dbReference type="NCBI Taxonomy" id="3162492"/>
    <lineage>
        <taxon>Bacteria</taxon>
        <taxon>Bacillati</taxon>
        <taxon>Actinomycetota</taxon>
        <taxon>Actinomycetes</taxon>
        <taxon>Micrococcales</taxon>
        <taxon>Micrococcaceae</taxon>
        <taxon>Paenarthrobacter</taxon>
    </lineage>
</organism>
<name>A0AB39YMS7_9MICC</name>
<proteinExistence type="predicted"/>
<dbReference type="EMBL" id="CP165735">
    <property type="protein sequence ID" value="XDV70826.1"/>
    <property type="molecule type" value="Genomic_DNA"/>
</dbReference>
<sequence>MTAKIVEIIRHVLQDVRSSGLEEPRIEDLAWNDDPQALSAMIYSVRDSSGQGVSVRRDLPRAEQLVSVADQVQEWVIEENGPTNSNWPQCPWHPNNHPLAAQLVGAQGVWACPVLRTPAAIIGDLRVKGADE</sequence>
<evidence type="ECO:0008006" key="2">
    <source>
        <dbReference type="Google" id="ProtNLM"/>
    </source>
</evidence>
<dbReference type="AlphaFoldDB" id="A0AB39YMS7"/>
<evidence type="ECO:0000313" key="1">
    <source>
        <dbReference type="EMBL" id="XDV70826.1"/>
    </source>
</evidence>
<reference evidence="1" key="1">
    <citation type="submission" date="2024-07" db="EMBL/GenBank/DDBJ databases">
        <authorList>
            <person name="Li J."/>
            <person name="Wei H."/>
            <person name="Ma J."/>
        </authorList>
    </citation>
    <scope>NUCLEOTIDE SEQUENCE</scope>
    <source>
        <strain evidence="1">AMU7</strain>
    </source>
</reference>
<gene>
    <name evidence="1" type="ORF">ABQM86_17950</name>
</gene>